<evidence type="ECO:0000256" key="5">
    <source>
        <dbReference type="SAM" id="SignalP"/>
    </source>
</evidence>
<dbReference type="SUPFAM" id="SSF63829">
    <property type="entry name" value="Calcium-dependent phosphotriesterase"/>
    <property type="match status" value="1"/>
</dbReference>
<dbReference type="InterPro" id="IPR017996">
    <property type="entry name" value="MRJP/yellow-related"/>
</dbReference>
<evidence type="ECO:0000313" key="6">
    <source>
        <dbReference type="EMBL" id="SSX15014.1"/>
    </source>
</evidence>
<dbReference type="VEuPathDB" id="VectorBase:CSON007907"/>
<dbReference type="PANTHER" id="PTHR10009:SF8">
    <property type="entry name" value="IP19120P"/>
    <property type="match status" value="1"/>
</dbReference>
<dbReference type="Gene3D" id="2.120.10.30">
    <property type="entry name" value="TolB, C-terminal domain"/>
    <property type="match status" value="1"/>
</dbReference>
<evidence type="ECO:0000256" key="1">
    <source>
        <dbReference type="ARBA" id="ARBA00004613"/>
    </source>
</evidence>
<evidence type="ECO:0000256" key="3">
    <source>
        <dbReference type="ARBA" id="ARBA00022525"/>
    </source>
</evidence>
<name>A0A336MWA4_CULSO</name>
<proteinExistence type="inferred from homology"/>
<reference evidence="7" key="2">
    <citation type="submission" date="2018-07" db="EMBL/GenBank/DDBJ databases">
        <authorList>
            <person name="Quirk P.G."/>
            <person name="Krulwich T.A."/>
        </authorList>
    </citation>
    <scope>NUCLEOTIDE SEQUENCE</scope>
</reference>
<dbReference type="EMBL" id="UFQT01002985">
    <property type="protein sequence ID" value="SSX34400.1"/>
    <property type="molecule type" value="Genomic_DNA"/>
</dbReference>
<keyword evidence="3" id="KW-0964">Secreted</keyword>
<dbReference type="PANTHER" id="PTHR10009">
    <property type="entry name" value="PROTEIN YELLOW-RELATED"/>
    <property type="match status" value="1"/>
</dbReference>
<comment type="subcellular location">
    <subcellularLocation>
        <location evidence="1">Secreted</location>
    </subcellularLocation>
</comment>
<evidence type="ECO:0000256" key="2">
    <source>
        <dbReference type="ARBA" id="ARBA00009127"/>
    </source>
</evidence>
<accession>A0A336MWA4</accession>
<dbReference type="GO" id="GO:0005576">
    <property type="term" value="C:extracellular region"/>
    <property type="evidence" value="ECO:0007669"/>
    <property type="project" value="UniProtKB-SubCell"/>
</dbReference>
<organism evidence="7">
    <name type="scientific">Culicoides sonorensis</name>
    <name type="common">Biting midge</name>
    <dbReference type="NCBI Taxonomy" id="179676"/>
    <lineage>
        <taxon>Eukaryota</taxon>
        <taxon>Metazoa</taxon>
        <taxon>Ecdysozoa</taxon>
        <taxon>Arthropoda</taxon>
        <taxon>Hexapoda</taxon>
        <taxon>Insecta</taxon>
        <taxon>Pterygota</taxon>
        <taxon>Neoptera</taxon>
        <taxon>Endopterygota</taxon>
        <taxon>Diptera</taxon>
        <taxon>Nematocera</taxon>
        <taxon>Chironomoidea</taxon>
        <taxon>Ceratopogonidae</taxon>
        <taxon>Ceratopogoninae</taxon>
        <taxon>Culicoides</taxon>
        <taxon>Monoculicoides</taxon>
    </lineage>
</organism>
<feature type="chain" id="PRO_5036328702" evidence="5">
    <location>
        <begin position="23"/>
        <end position="382"/>
    </location>
</feature>
<evidence type="ECO:0000313" key="7">
    <source>
        <dbReference type="EMBL" id="SSX34400.1"/>
    </source>
</evidence>
<comment type="similarity">
    <text evidence="2">Belongs to the major royal jelly protein family.</text>
</comment>
<evidence type="ECO:0000256" key="4">
    <source>
        <dbReference type="ARBA" id="ARBA00022729"/>
    </source>
</evidence>
<keyword evidence="4 5" id="KW-0732">Signal</keyword>
<dbReference type="Pfam" id="PF03022">
    <property type="entry name" value="MRJP"/>
    <property type="match status" value="1"/>
</dbReference>
<reference evidence="6" key="1">
    <citation type="submission" date="2018-04" db="EMBL/GenBank/DDBJ databases">
        <authorList>
            <person name="Go L.Y."/>
            <person name="Mitchell J.A."/>
        </authorList>
    </citation>
    <scope>NUCLEOTIDE SEQUENCE</scope>
    <source>
        <tissue evidence="6">Whole organism</tissue>
    </source>
</reference>
<protein>
    <submittedName>
        <fullName evidence="7">CSON007907 protein</fullName>
    </submittedName>
</protein>
<feature type="signal peptide" evidence="5">
    <location>
        <begin position="1"/>
        <end position="22"/>
    </location>
</feature>
<sequence>MRSLIIASFLLCFVINIDMSLGSRDVLLRSESTKVSTVNFTAACINFPCKTTKELFKSSGRYIITNNIATRLQMYKDCAYVAFQRYKPGVPMTLGVTCKTTSCGAVFDPFPCWTYQEVGNCDALQSVSDMVIDKNGIMWALDSGITESMTEPTRRCKPKIFVMNVNTKKVLRIINLDKLTVSNSRLQYLKVDYTRDGRCFVYVSDAATRSIIVYDVQAKRGYRLVLPKTVVQGCSKRDVLYLALITCNGKTKLYFTYLSAKKVYSIDAEHLHRGNTKGRIVEVGTKPEDMIWVGDDGCYIYFRYAAKSDVYRYDTSTCFKPNNFLLVFGSEAGLLTTHVAPDHQRNKMRALQSNFHDFIRNEVGCGVKHQISDIQGCYVQPN</sequence>
<gene>
    <name evidence="7" type="primary">CSON007907</name>
</gene>
<dbReference type="EMBL" id="UFQS01002985">
    <property type="protein sequence ID" value="SSX15014.1"/>
    <property type="molecule type" value="Genomic_DNA"/>
</dbReference>
<dbReference type="InterPro" id="IPR011042">
    <property type="entry name" value="6-blade_b-propeller_TolB-like"/>
</dbReference>
<dbReference type="AlphaFoldDB" id="A0A336MWA4"/>